<accession>A0A146FWR6</accession>
<sequence length="42" mass="4742">MLDEAMLESEERWKVLDALIEGDYRGSSAESINPSHFASLDE</sequence>
<reference evidence="2" key="2">
    <citation type="submission" date="2016-02" db="EMBL/GenBank/DDBJ databases">
        <title>Genome sequencing of Aspergillus luchuensis NBRC 4314.</title>
        <authorList>
            <person name="Yamada O."/>
        </authorList>
    </citation>
    <scope>NUCLEOTIDE SEQUENCE [LARGE SCALE GENOMIC DNA]</scope>
    <source>
        <strain evidence="2">RIB 2604</strain>
    </source>
</reference>
<dbReference type="Proteomes" id="UP000075230">
    <property type="component" value="Unassembled WGS sequence"/>
</dbReference>
<comment type="caution">
    <text evidence="1">The sequence shown here is derived from an EMBL/GenBank/DDBJ whole genome shotgun (WGS) entry which is preliminary data.</text>
</comment>
<organism evidence="1 2">
    <name type="scientific">Aspergillus kawachii</name>
    <name type="common">White koji mold</name>
    <name type="synonym">Aspergillus awamori var. kawachi</name>
    <dbReference type="NCBI Taxonomy" id="1069201"/>
    <lineage>
        <taxon>Eukaryota</taxon>
        <taxon>Fungi</taxon>
        <taxon>Dikarya</taxon>
        <taxon>Ascomycota</taxon>
        <taxon>Pezizomycotina</taxon>
        <taxon>Eurotiomycetes</taxon>
        <taxon>Eurotiomycetidae</taxon>
        <taxon>Eurotiales</taxon>
        <taxon>Aspergillaceae</taxon>
        <taxon>Aspergillus</taxon>
        <taxon>Aspergillus subgen. Circumdati</taxon>
    </lineage>
</organism>
<evidence type="ECO:0000313" key="1">
    <source>
        <dbReference type="EMBL" id="GAT29472.1"/>
    </source>
</evidence>
<reference evidence="1 2" key="1">
    <citation type="journal article" date="2016" name="DNA Res.">
        <title>Genome sequence of Aspergillus luchuensis NBRC 4314.</title>
        <authorList>
            <person name="Yamada O."/>
            <person name="Machida M."/>
            <person name="Hosoyama A."/>
            <person name="Goto M."/>
            <person name="Takahashi T."/>
            <person name="Futagami T."/>
            <person name="Yamagata Y."/>
            <person name="Takeuchi M."/>
            <person name="Kobayashi T."/>
            <person name="Koike H."/>
            <person name="Abe K."/>
            <person name="Asai K."/>
            <person name="Arita M."/>
            <person name="Fujita N."/>
            <person name="Fukuda K."/>
            <person name="Higa K."/>
            <person name="Horikawa H."/>
            <person name="Ishikawa T."/>
            <person name="Jinno K."/>
            <person name="Kato Y."/>
            <person name="Kirimura K."/>
            <person name="Mizutani O."/>
            <person name="Nakasone K."/>
            <person name="Sano M."/>
            <person name="Shiraishi Y."/>
            <person name="Tsukahara M."/>
            <person name="Gomi K."/>
        </authorList>
    </citation>
    <scope>NUCLEOTIDE SEQUENCE [LARGE SCALE GENOMIC DNA]</scope>
    <source>
        <strain evidence="1 2">RIB 2604</strain>
    </source>
</reference>
<name>A0A146FWR6_ASPKA</name>
<protein>
    <submittedName>
        <fullName evidence="1">Uncharacterized protein</fullName>
    </submittedName>
</protein>
<proteinExistence type="predicted"/>
<evidence type="ECO:0000313" key="2">
    <source>
        <dbReference type="Proteomes" id="UP000075230"/>
    </source>
</evidence>
<gene>
    <name evidence="1" type="ORF">RIB2604_03000020</name>
</gene>
<dbReference type="AlphaFoldDB" id="A0A146FWR6"/>
<dbReference type="EMBL" id="BCWF01000029">
    <property type="protein sequence ID" value="GAT29472.1"/>
    <property type="molecule type" value="Genomic_DNA"/>
</dbReference>